<feature type="compositionally biased region" description="Polar residues" evidence="1">
    <location>
        <begin position="48"/>
        <end position="62"/>
    </location>
</feature>
<keyword evidence="5" id="KW-1185">Reference proteome</keyword>
<evidence type="ECO:0000256" key="1">
    <source>
        <dbReference type="SAM" id="MobiDB-lite"/>
    </source>
</evidence>
<dbReference type="PROSITE" id="PS51257">
    <property type="entry name" value="PROKAR_LIPOPROTEIN"/>
    <property type="match status" value="1"/>
</dbReference>
<evidence type="ECO:0000256" key="2">
    <source>
        <dbReference type="SAM" id="Phobius"/>
    </source>
</evidence>
<proteinExistence type="predicted"/>
<evidence type="ECO:0000259" key="3">
    <source>
        <dbReference type="Pfam" id="PF14257"/>
    </source>
</evidence>
<evidence type="ECO:0000313" key="4">
    <source>
        <dbReference type="EMBL" id="QHQ63340.1"/>
    </source>
</evidence>
<feature type="region of interest" description="Disordered" evidence="1">
    <location>
        <begin position="26"/>
        <end position="77"/>
    </location>
</feature>
<gene>
    <name evidence="4" type="ORF">Ana3638_23300</name>
</gene>
<evidence type="ECO:0000313" key="5">
    <source>
        <dbReference type="Proteomes" id="UP000464314"/>
    </source>
</evidence>
<sequence>MHKGKSFKTIFFFIVFTLITACSSKNETSENQLNRESGSPDVSRGTKTEMNYDTSTGITSDPDSGEEPDDTAGKDSVSTNRKLIRRISMDLETLEFKSTLDLIAKEVNTSGGYIEKSEIQGSGYEERGNRYANLVIRIPKSEVDSFINLVDKNTNVINKQESIEDITLNYVDTESHVKALEIEQERLLSLLEKAGKLEDIITLEDRLSDVRYELEKYASTLRTYDNLVEYSTVTLTVNEVVRITPAEGKNAWDRMGTGLRDSLYNIRNGFINFIVWFVVNGPYIIIWGIILVILALIGIKINKKYNKTLQNPPAKIVIPQESDQEKEPDK</sequence>
<dbReference type="Proteomes" id="UP000464314">
    <property type="component" value="Chromosome"/>
</dbReference>
<feature type="domain" description="DUF4349" evidence="3">
    <location>
        <begin position="81"/>
        <end position="294"/>
    </location>
</feature>
<dbReference type="EMBL" id="CP048000">
    <property type="protein sequence ID" value="QHQ63340.1"/>
    <property type="molecule type" value="Genomic_DNA"/>
</dbReference>
<accession>A0A6P1TQ19</accession>
<name>A0A6P1TQ19_9FIRM</name>
<organism evidence="4 5">
    <name type="scientific">Anaerocolumna sedimenticola</name>
    <dbReference type="NCBI Taxonomy" id="2696063"/>
    <lineage>
        <taxon>Bacteria</taxon>
        <taxon>Bacillati</taxon>
        <taxon>Bacillota</taxon>
        <taxon>Clostridia</taxon>
        <taxon>Lachnospirales</taxon>
        <taxon>Lachnospiraceae</taxon>
        <taxon>Anaerocolumna</taxon>
    </lineage>
</organism>
<keyword evidence="2" id="KW-1133">Transmembrane helix</keyword>
<keyword evidence="2" id="KW-0812">Transmembrane</keyword>
<keyword evidence="2" id="KW-0472">Membrane</keyword>
<reference evidence="4 5" key="1">
    <citation type="submission" date="2020-01" db="EMBL/GenBank/DDBJ databases">
        <title>Genome analysis of Anaerocolumna sp. CBA3638.</title>
        <authorList>
            <person name="Kim J."/>
            <person name="Roh S.W."/>
        </authorList>
    </citation>
    <scope>NUCLEOTIDE SEQUENCE [LARGE SCALE GENOMIC DNA]</scope>
    <source>
        <strain evidence="4 5">CBA3638</strain>
    </source>
</reference>
<dbReference type="RefSeq" id="WP_161840162.1">
    <property type="nucleotide sequence ID" value="NZ_CP048000.1"/>
</dbReference>
<dbReference type="AlphaFoldDB" id="A0A6P1TQ19"/>
<protein>
    <submittedName>
        <fullName evidence="4">DUF4349 domain-containing protein</fullName>
    </submittedName>
</protein>
<dbReference type="InterPro" id="IPR025645">
    <property type="entry name" value="DUF4349"/>
</dbReference>
<dbReference type="KEGG" id="anr:Ana3638_23300"/>
<feature type="compositionally biased region" description="Polar residues" evidence="1">
    <location>
        <begin position="26"/>
        <end position="37"/>
    </location>
</feature>
<feature type="transmembrane region" description="Helical" evidence="2">
    <location>
        <begin position="273"/>
        <end position="297"/>
    </location>
</feature>
<dbReference type="Pfam" id="PF14257">
    <property type="entry name" value="DUF4349"/>
    <property type="match status" value="1"/>
</dbReference>